<dbReference type="PANTHER" id="PTHR43072">
    <property type="entry name" value="N-ACETYLTRANSFERASE"/>
    <property type="match status" value="1"/>
</dbReference>
<dbReference type="Pfam" id="PF13508">
    <property type="entry name" value="Acetyltransf_7"/>
    <property type="match status" value="1"/>
</dbReference>
<keyword evidence="1" id="KW-0808">Transferase</keyword>
<gene>
    <name evidence="4" type="ORF">EMPG_10258</name>
</gene>
<evidence type="ECO:0000256" key="1">
    <source>
        <dbReference type="ARBA" id="ARBA00022679"/>
    </source>
</evidence>
<keyword evidence="2" id="KW-0012">Acyltransferase</keyword>
<sequence length="234" mass="25616">MASQTKVICIPQTLLASSIGALCQRYKTARLRALKEDPQAFSSTYDKESKFEDKTWAERLQNPQAKTFVAVRTEAIGGIEISEIEQLSANEWLGMVVLFGPRALPADGSESRNPWKHFLAPSNLNQPSDPATIADSEAAYVAFSMFVLAEARRQGLGRKLVQASVEAARAEAMSMRATRANIGLWAEAQNEAAQRLYEGCGFRFLPHDPVLDALEHPAVAMGKLVEFKSGGDSE</sequence>
<accession>A0A0H1BAV0</accession>
<comment type="caution">
    <text evidence="4">The sequence shown here is derived from an EMBL/GenBank/DDBJ whole genome shotgun (WGS) entry which is preliminary data.</text>
</comment>
<evidence type="ECO:0000313" key="4">
    <source>
        <dbReference type="EMBL" id="KLJ06326.1"/>
    </source>
</evidence>
<dbReference type="AlphaFoldDB" id="A0A0H1BAV0"/>
<dbReference type="Proteomes" id="UP000053573">
    <property type="component" value="Unassembled WGS sequence"/>
</dbReference>
<dbReference type="OrthoDB" id="9975416at2759"/>
<dbReference type="EMBL" id="LDEV01003182">
    <property type="protein sequence ID" value="KLJ06326.1"/>
    <property type="molecule type" value="Genomic_DNA"/>
</dbReference>
<evidence type="ECO:0000313" key="5">
    <source>
        <dbReference type="Proteomes" id="UP000053573"/>
    </source>
</evidence>
<feature type="domain" description="N-acetyltransferase" evidence="3">
    <location>
        <begin position="140"/>
        <end position="203"/>
    </location>
</feature>
<dbReference type="InterPro" id="IPR016181">
    <property type="entry name" value="Acyl_CoA_acyltransferase"/>
</dbReference>
<organism evidence="4 5">
    <name type="scientific">Blastomyces silverae</name>
    <dbReference type="NCBI Taxonomy" id="2060906"/>
    <lineage>
        <taxon>Eukaryota</taxon>
        <taxon>Fungi</taxon>
        <taxon>Dikarya</taxon>
        <taxon>Ascomycota</taxon>
        <taxon>Pezizomycotina</taxon>
        <taxon>Eurotiomycetes</taxon>
        <taxon>Eurotiomycetidae</taxon>
        <taxon>Onygenales</taxon>
        <taxon>Ajellomycetaceae</taxon>
        <taxon>Blastomyces</taxon>
    </lineage>
</organism>
<protein>
    <recommendedName>
        <fullName evidence="3">N-acetyltransferase domain-containing protein</fullName>
    </recommendedName>
</protein>
<proteinExistence type="predicted"/>
<dbReference type="PANTHER" id="PTHR43072:SF23">
    <property type="entry name" value="UPF0039 PROTEIN C11D3.02C"/>
    <property type="match status" value="1"/>
</dbReference>
<keyword evidence="5" id="KW-1185">Reference proteome</keyword>
<dbReference type="SUPFAM" id="SSF55729">
    <property type="entry name" value="Acyl-CoA N-acyltransferases (Nat)"/>
    <property type="match status" value="1"/>
</dbReference>
<evidence type="ECO:0000259" key="3">
    <source>
        <dbReference type="Pfam" id="PF13508"/>
    </source>
</evidence>
<name>A0A0H1BAV0_9EURO</name>
<dbReference type="GO" id="GO:0016747">
    <property type="term" value="F:acyltransferase activity, transferring groups other than amino-acyl groups"/>
    <property type="evidence" value="ECO:0007669"/>
    <property type="project" value="InterPro"/>
</dbReference>
<dbReference type="Gene3D" id="3.40.630.30">
    <property type="match status" value="1"/>
</dbReference>
<reference evidence="5" key="1">
    <citation type="journal article" date="2015" name="PLoS Genet.">
        <title>The dynamic genome and transcriptome of the human fungal pathogen Blastomyces and close relative Emmonsia.</title>
        <authorList>
            <person name="Munoz J.F."/>
            <person name="Gauthier G.M."/>
            <person name="Desjardins C.A."/>
            <person name="Gallo J.E."/>
            <person name="Holder J."/>
            <person name="Sullivan T.D."/>
            <person name="Marty A.J."/>
            <person name="Carmen J.C."/>
            <person name="Chen Z."/>
            <person name="Ding L."/>
            <person name="Gujja S."/>
            <person name="Magrini V."/>
            <person name="Misas E."/>
            <person name="Mitreva M."/>
            <person name="Priest M."/>
            <person name="Saif S."/>
            <person name="Whiston E.A."/>
            <person name="Young S."/>
            <person name="Zeng Q."/>
            <person name="Goldman W.E."/>
            <person name="Mardis E.R."/>
            <person name="Taylor J.W."/>
            <person name="McEwen J.G."/>
            <person name="Clay O.K."/>
            <person name="Klein B.S."/>
            <person name="Cuomo C.A."/>
        </authorList>
    </citation>
    <scope>NUCLEOTIDE SEQUENCE [LARGE SCALE GENOMIC DNA]</scope>
    <source>
        <strain evidence="5">UAMH 139</strain>
    </source>
</reference>
<evidence type="ECO:0000256" key="2">
    <source>
        <dbReference type="ARBA" id="ARBA00023315"/>
    </source>
</evidence>
<dbReference type="CDD" id="cd04301">
    <property type="entry name" value="NAT_SF"/>
    <property type="match status" value="1"/>
</dbReference>
<dbReference type="InterPro" id="IPR000182">
    <property type="entry name" value="GNAT_dom"/>
</dbReference>